<accession>A0A5B7IZF0</accession>
<sequence>MQKVHTEVAERQTQNMCIQYGVSTSRLNQKGAFYGLPSPPSAITSGSFVLPLSVCSDWPLRLCCTWQQLSLTSTFLKVLFL</sequence>
<dbReference type="Proteomes" id="UP000324222">
    <property type="component" value="Unassembled WGS sequence"/>
</dbReference>
<evidence type="ECO:0000313" key="1">
    <source>
        <dbReference type="EMBL" id="MPC87076.1"/>
    </source>
</evidence>
<dbReference type="EMBL" id="VSRR010073444">
    <property type="protein sequence ID" value="MPC87076.1"/>
    <property type="molecule type" value="Genomic_DNA"/>
</dbReference>
<name>A0A5B7IZF0_PORTR</name>
<gene>
    <name evidence="1" type="ORF">E2C01_081926</name>
</gene>
<reference evidence="1 2" key="1">
    <citation type="submission" date="2019-05" db="EMBL/GenBank/DDBJ databases">
        <title>Another draft genome of Portunus trituberculatus and its Hox gene families provides insights of decapod evolution.</title>
        <authorList>
            <person name="Jeong J.-H."/>
            <person name="Song I."/>
            <person name="Kim S."/>
            <person name="Choi T."/>
            <person name="Kim D."/>
            <person name="Ryu S."/>
            <person name="Kim W."/>
        </authorList>
    </citation>
    <scope>NUCLEOTIDE SEQUENCE [LARGE SCALE GENOMIC DNA]</scope>
    <source>
        <tissue evidence="1">Muscle</tissue>
    </source>
</reference>
<keyword evidence="2" id="KW-1185">Reference proteome</keyword>
<protein>
    <submittedName>
        <fullName evidence="1">Uncharacterized protein</fullName>
    </submittedName>
</protein>
<dbReference type="AlphaFoldDB" id="A0A5B7IZF0"/>
<evidence type="ECO:0000313" key="2">
    <source>
        <dbReference type="Proteomes" id="UP000324222"/>
    </source>
</evidence>
<organism evidence="1 2">
    <name type="scientific">Portunus trituberculatus</name>
    <name type="common">Swimming crab</name>
    <name type="synonym">Neptunus trituberculatus</name>
    <dbReference type="NCBI Taxonomy" id="210409"/>
    <lineage>
        <taxon>Eukaryota</taxon>
        <taxon>Metazoa</taxon>
        <taxon>Ecdysozoa</taxon>
        <taxon>Arthropoda</taxon>
        <taxon>Crustacea</taxon>
        <taxon>Multicrustacea</taxon>
        <taxon>Malacostraca</taxon>
        <taxon>Eumalacostraca</taxon>
        <taxon>Eucarida</taxon>
        <taxon>Decapoda</taxon>
        <taxon>Pleocyemata</taxon>
        <taxon>Brachyura</taxon>
        <taxon>Eubrachyura</taxon>
        <taxon>Portunoidea</taxon>
        <taxon>Portunidae</taxon>
        <taxon>Portuninae</taxon>
        <taxon>Portunus</taxon>
    </lineage>
</organism>
<proteinExistence type="predicted"/>
<comment type="caution">
    <text evidence="1">The sequence shown here is derived from an EMBL/GenBank/DDBJ whole genome shotgun (WGS) entry which is preliminary data.</text>
</comment>